<organism evidence="1 2">
    <name type="scientific">Caerostris extrusa</name>
    <name type="common">Bark spider</name>
    <name type="synonym">Caerostris bankana</name>
    <dbReference type="NCBI Taxonomy" id="172846"/>
    <lineage>
        <taxon>Eukaryota</taxon>
        <taxon>Metazoa</taxon>
        <taxon>Ecdysozoa</taxon>
        <taxon>Arthropoda</taxon>
        <taxon>Chelicerata</taxon>
        <taxon>Arachnida</taxon>
        <taxon>Araneae</taxon>
        <taxon>Araneomorphae</taxon>
        <taxon>Entelegynae</taxon>
        <taxon>Araneoidea</taxon>
        <taxon>Araneidae</taxon>
        <taxon>Caerostris</taxon>
    </lineage>
</organism>
<evidence type="ECO:0000313" key="2">
    <source>
        <dbReference type="Proteomes" id="UP001054945"/>
    </source>
</evidence>
<proteinExistence type="predicted"/>
<gene>
    <name evidence="1" type="ORF">CEXT_692871</name>
</gene>
<feature type="non-terminal residue" evidence="1">
    <location>
        <position position="52"/>
    </location>
</feature>
<comment type="caution">
    <text evidence="1">The sequence shown here is derived from an EMBL/GenBank/DDBJ whole genome shotgun (WGS) entry which is preliminary data.</text>
</comment>
<evidence type="ECO:0000313" key="1">
    <source>
        <dbReference type="EMBL" id="GIX91029.1"/>
    </source>
</evidence>
<protein>
    <submittedName>
        <fullName evidence="1">Uncharacterized protein</fullName>
    </submittedName>
</protein>
<reference evidence="1 2" key="1">
    <citation type="submission" date="2021-06" db="EMBL/GenBank/DDBJ databases">
        <title>Caerostris extrusa draft genome.</title>
        <authorList>
            <person name="Kono N."/>
            <person name="Arakawa K."/>
        </authorList>
    </citation>
    <scope>NUCLEOTIDE SEQUENCE [LARGE SCALE GENOMIC DNA]</scope>
</reference>
<dbReference type="Proteomes" id="UP001054945">
    <property type="component" value="Unassembled WGS sequence"/>
</dbReference>
<keyword evidence="2" id="KW-1185">Reference proteome</keyword>
<accession>A0AAV4P1W1</accession>
<dbReference type="AlphaFoldDB" id="A0AAV4P1W1"/>
<dbReference type="EMBL" id="BPLR01021548">
    <property type="protein sequence ID" value="GIX91029.1"/>
    <property type="molecule type" value="Genomic_DNA"/>
</dbReference>
<name>A0AAV4P1W1_CAEEX</name>
<sequence>MNRWLDSLVPSFFYEKQQQCQGTIDQQNVLSQAISVCGGDEPSFLQIWCSAS</sequence>